<gene>
    <name evidence="2" type="ORF">MUN53_16285</name>
</gene>
<feature type="domain" description="Cyclophilin-like" evidence="1">
    <location>
        <begin position="54"/>
        <end position="164"/>
    </location>
</feature>
<keyword evidence="3" id="KW-1185">Reference proteome</keyword>
<dbReference type="SUPFAM" id="SSF50891">
    <property type="entry name" value="Cyclophilin-like"/>
    <property type="match status" value="1"/>
</dbReference>
<dbReference type="Pfam" id="PF18050">
    <property type="entry name" value="Cyclophil_like2"/>
    <property type="match status" value="1"/>
</dbReference>
<comment type="caution">
    <text evidence="2">The sequence shown here is derived from an EMBL/GenBank/DDBJ whole genome shotgun (WGS) entry which is preliminary data.</text>
</comment>
<name>A0ABT0C558_9BACT</name>
<reference evidence="2 3" key="1">
    <citation type="submission" date="2022-03" db="EMBL/GenBank/DDBJ databases">
        <title>Parabacteroides sp. nov. isolated from swine feces.</title>
        <authorList>
            <person name="Bak J.E."/>
        </authorList>
    </citation>
    <scope>NUCLEOTIDE SEQUENCE [LARGE SCALE GENOMIC DNA]</scope>
    <source>
        <strain evidence="2 3">AGMB00274</strain>
    </source>
</reference>
<accession>A0ABT0C558</accession>
<evidence type="ECO:0000313" key="3">
    <source>
        <dbReference type="Proteomes" id="UP001165444"/>
    </source>
</evidence>
<protein>
    <submittedName>
        <fullName evidence="2">Cyclophilin-like fold protein</fullName>
    </submittedName>
</protein>
<dbReference type="Proteomes" id="UP001165444">
    <property type="component" value="Unassembled WGS sequence"/>
</dbReference>
<proteinExistence type="predicted"/>
<dbReference type="RefSeq" id="WP_243326476.1">
    <property type="nucleotide sequence ID" value="NZ_JAKZMM010000058.1"/>
</dbReference>
<evidence type="ECO:0000313" key="2">
    <source>
        <dbReference type="EMBL" id="MCJ2382148.1"/>
    </source>
</evidence>
<evidence type="ECO:0000259" key="1">
    <source>
        <dbReference type="Pfam" id="PF18050"/>
    </source>
</evidence>
<dbReference type="Gene3D" id="2.40.100.20">
    <property type="match status" value="1"/>
</dbReference>
<organism evidence="2 3">
    <name type="scientific">Parabacteroides faecalis</name>
    <dbReference type="NCBI Taxonomy" id="2924040"/>
    <lineage>
        <taxon>Bacteria</taxon>
        <taxon>Pseudomonadati</taxon>
        <taxon>Bacteroidota</taxon>
        <taxon>Bacteroidia</taxon>
        <taxon>Bacteroidales</taxon>
        <taxon>Tannerellaceae</taxon>
        <taxon>Parabacteroides</taxon>
    </lineage>
</organism>
<dbReference type="EMBL" id="JAKZMM010000058">
    <property type="protein sequence ID" value="MCJ2382148.1"/>
    <property type="molecule type" value="Genomic_DNA"/>
</dbReference>
<dbReference type="InterPro" id="IPR029000">
    <property type="entry name" value="Cyclophilin-like_dom_sf"/>
</dbReference>
<sequence length="174" mass="19767">MKRLFLILLYFVMIYVAAYGSNENTIVFGQHEQVTGEDYNEKEKINMENNIIKLTINGRSFTVTLVKNSSTDALKEKLTKGNISIRMNDYGNMEKVGLLGFSLPRNDRHTTTSPGDLILYQGNSLVIYYDTNTWKFTRLGHVDGVSTREKMLELLGGMGEITLTLSLNKIQDEK</sequence>
<dbReference type="InterPro" id="IPR041183">
    <property type="entry name" value="Cyclophilin-like"/>
</dbReference>